<dbReference type="Gene3D" id="3.40.50.300">
    <property type="entry name" value="P-loop containing nucleotide triphosphate hydrolases"/>
    <property type="match status" value="1"/>
</dbReference>
<feature type="region of interest" description="Disordered" evidence="4">
    <location>
        <begin position="1"/>
        <end position="21"/>
    </location>
</feature>
<evidence type="ECO:0000256" key="1">
    <source>
        <dbReference type="ARBA" id="ARBA00022723"/>
    </source>
</evidence>
<organism evidence="6 7">
    <name type="scientific">Tomitella fengzijianii</name>
    <dbReference type="NCBI Taxonomy" id="2597660"/>
    <lineage>
        <taxon>Bacteria</taxon>
        <taxon>Bacillati</taxon>
        <taxon>Actinomycetota</taxon>
        <taxon>Actinomycetes</taxon>
        <taxon>Mycobacteriales</taxon>
        <taxon>Tomitella</taxon>
    </lineage>
</organism>
<dbReference type="GO" id="GO:0020037">
    <property type="term" value="F:heme binding"/>
    <property type="evidence" value="ECO:0007669"/>
    <property type="project" value="InterPro"/>
</dbReference>
<keyword evidence="6" id="KW-0547">Nucleotide-binding</keyword>
<evidence type="ECO:0000313" key="7">
    <source>
        <dbReference type="Proteomes" id="UP000317344"/>
    </source>
</evidence>
<dbReference type="EMBL" id="CP041765">
    <property type="protein sequence ID" value="QDQ98596.1"/>
    <property type="molecule type" value="Genomic_DNA"/>
</dbReference>
<dbReference type="SUPFAM" id="SSF52540">
    <property type="entry name" value="P-loop containing nucleoside triphosphate hydrolases"/>
    <property type="match status" value="1"/>
</dbReference>
<gene>
    <name evidence="6" type="ORF">FO059_16300</name>
</gene>
<dbReference type="InterPro" id="IPR027417">
    <property type="entry name" value="P-loop_NTPase"/>
</dbReference>
<reference evidence="6 7" key="1">
    <citation type="submission" date="2019-07" db="EMBL/GenBank/DDBJ databases">
        <title>Tomitella cavernea sp. nov., an actinomycete isolated from soil.</title>
        <authorList>
            <person name="Cheng J."/>
        </authorList>
    </citation>
    <scope>NUCLEOTIDE SEQUENCE [LARGE SCALE GENOMIC DNA]</scope>
    <source>
        <strain evidence="6 7">HY188</strain>
    </source>
</reference>
<accession>A0A516X6A7</accession>
<dbReference type="InterPro" id="IPR009056">
    <property type="entry name" value="Cyt_c-like_dom"/>
</dbReference>
<protein>
    <submittedName>
        <fullName evidence="6">ATP-binding protein</fullName>
    </submittedName>
</protein>
<dbReference type="KEGG" id="toy:FO059_16300"/>
<name>A0A516X6A7_9ACTN</name>
<sequence>MDPVRNPYAPGAGQRPPELAGREKQIDAFDVVLERISRGRPERSVMLTGLRGVGKTVLLNKLRSAAIARKWGTGKIEARPGQDLRRPLSSALHMAVREVAPAHRDPEQVERFLGVLKSFALRATADKAMRERWQPGIDVPAVKGRADSGDIEIDLVELLLDAAELARDVGVGIAVFIDEMQDLAPEDVSAICGACHELSQGGAPLIVVGAGLPHLPAVLSASRSYSERLFAYHRIDRLDRESADRALTVPAGWEEVEFKQDALDALYEAADGYPYFVQAYGKVVWDQAAASPITTDDVRVASPLAEDELAVGFFGSRYERATPAEREYMRAMADVAGDDGQVATALIAKELDRKPASLSPARDGLIKKGLIYSAERGAIGFTVPHFGRYLRAQAD</sequence>
<evidence type="ECO:0000256" key="4">
    <source>
        <dbReference type="SAM" id="MobiDB-lite"/>
    </source>
</evidence>
<dbReference type="GO" id="GO:0009055">
    <property type="term" value="F:electron transfer activity"/>
    <property type="evidence" value="ECO:0007669"/>
    <property type="project" value="InterPro"/>
</dbReference>
<evidence type="ECO:0000259" key="5">
    <source>
        <dbReference type="PROSITE" id="PS51007"/>
    </source>
</evidence>
<reference evidence="6 7" key="2">
    <citation type="submission" date="2019-07" db="EMBL/GenBank/DDBJ databases">
        <authorList>
            <person name="Huang Y."/>
        </authorList>
    </citation>
    <scope>NUCLEOTIDE SEQUENCE [LARGE SCALE GENOMIC DNA]</scope>
    <source>
        <strain evidence="6 7">HY188</strain>
    </source>
</reference>
<dbReference type="PANTHER" id="PTHR34301">
    <property type="entry name" value="DNA-BINDING PROTEIN-RELATED"/>
    <property type="match status" value="1"/>
</dbReference>
<dbReference type="Proteomes" id="UP000317344">
    <property type="component" value="Chromosome"/>
</dbReference>
<proteinExistence type="predicted"/>
<evidence type="ECO:0000313" key="6">
    <source>
        <dbReference type="EMBL" id="QDQ98596.1"/>
    </source>
</evidence>
<dbReference type="OrthoDB" id="2020141at2"/>
<evidence type="ECO:0000256" key="2">
    <source>
        <dbReference type="ARBA" id="ARBA00023004"/>
    </source>
</evidence>
<evidence type="ECO:0000256" key="3">
    <source>
        <dbReference type="PROSITE-ProRule" id="PRU00433"/>
    </source>
</evidence>
<dbReference type="AlphaFoldDB" id="A0A516X6A7"/>
<dbReference type="GO" id="GO:0005524">
    <property type="term" value="F:ATP binding"/>
    <property type="evidence" value="ECO:0007669"/>
    <property type="project" value="UniProtKB-KW"/>
</dbReference>
<keyword evidence="2 3" id="KW-0408">Iron</keyword>
<dbReference type="PANTHER" id="PTHR34301:SF8">
    <property type="entry name" value="ATPASE DOMAIN-CONTAINING PROTEIN"/>
    <property type="match status" value="1"/>
</dbReference>
<keyword evidence="1 3" id="KW-0479">Metal-binding</keyword>
<dbReference type="Pfam" id="PF13191">
    <property type="entry name" value="AAA_16"/>
    <property type="match status" value="1"/>
</dbReference>
<keyword evidence="3" id="KW-0349">Heme</keyword>
<dbReference type="PROSITE" id="PS51007">
    <property type="entry name" value="CYTC"/>
    <property type="match status" value="1"/>
</dbReference>
<feature type="domain" description="Cytochrome c" evidence="5">
    <location>
        <begin position="167"/>
        <end position="333"/>
    </location>
</feature>
<dbReference type="RefSeq" id="WP_143910001.1">
    <property type="nucleotide sequence ID" value="NZ_CP041765.1"/>
</dbReference>
<dbReference type="InterPro" id="IPR041664">
    <property type="entry name" value="AAA_16"/>
</dbReference>
<keyword evidence="6" id="KW-0067">ATP-binding</keyword>
<dbReference type="GO" id="GO:0046872">
    <property type="term" value="F:metal ion binding"/>
    <property type="evidence" value="ECO:0007669"/>
    <property type="project" value="UniProtKB-KW"/>
</dbReference>
<keyword evidence="7" id="KW-1185">Reference proteome</keyword>